<evidence type="ECO:0000256" key="5">
    <source>
        <dbReference type="ARBA" id="ARBA00022741"/>
    </source>
</evidence>
<dbReference type="InterPro" id="IPR005467">
    <property type="entry name" value="His_kinase_dom"/>
</dbReference>
<keyword evidence="4" id="KW-0808">Transferase</keyword>
<feature type="domain" description="Histidine kinase" evidence="10">
    <location>
        <begin position="174"/>
        <end position="370"/>
    </location>
</feature>
<dbReference type="CDD" id="cd00075">
    <property type="entry name" value="HATPase"/>
    <property type="match status" value="1"/>
</dbReference>
<keyword evidence="6" id="KW-0418">Kinase</keyword>
<comment type="catalytic activity">
    <reaction evidence="1">
        <text>ATP + protein L-histidine = ADP + protein N-phospho-L-histidine.</text>
        <dbReference type="EC" id="2.7.13.3"/>
    </reaction>
</comment>
<dbReference type="Pfam" id="PF02518">
    <property type="entry name" value="HATPase_c"/>
    <property type="match status" value="1"/>
</dbReference>
<dbReference type="Gene3D" id="3.30.565.10">
    <property type="entry name" value="Histidine kinase-like ATPase, C-terminal domain"/>
    <property type="match status" value="1"/>
</dbReference>
<evidence type="ECO:0000313" key="12">
    <source>
        <dbReference type="Proteomes" id="UP001157911"/>
    </source>
</evidence>
<evidence type="ECO:0000256" key="7">
    <source>
        <dbReference type="ARBA" id="ARBA00022840"/>
    </source>
</evidence>
<dbReference type="InterPro" id="IPR004358">
    <property type="entry name" value="Sig_transdc_His_kin-like_C"/>
</dbReference>
<dbReference type="EC" id="2.7.13.3" evidence="2"/>
<dbReference type="PROSITE" id="PS50109">
    <property type="entry name" value="HIS_KIN"/>
    <property type="match status" value="1"/>
</dbReference>
<protein>
    <recommendedName>
        <fullName evidence="2">histidine kinase</fullName>
        <ecNumber evidence="2">2.7.13.3</ecNumber>
    </recommendedName>
</protein>
<keyword evidence="8" id="KW-0902">Two-component regulatory system</keyword>
<keyword evidence="5" id="KW-0547">Nucleotide-binding</keyword>
<sequence>MKKLLPFSFVLVTLLGVIVANLYLLHKELGDFYNLVIEEETARVKSLVEGTLAGGGDPVEAIASYMQSSKLLKGATFSLEGREIIIPGSDVSDNYYKVTITAEPFKFTLYYDFHYVRELNKHIVYALLSLVVFTLIFIAVLFAILREYYKEKILLENERKEKDKLESINLVIHSILHEVKNRLNAFRLLLYKVEKDCKSLAIDSLKEEIVNLSRYVEETANLRKPLKLVKERVNLKTLVETTVSQFRDLLSSREIEINLSLNNCVVTGDREKLKSVVVDLLKNAVEAIGKNGKIEIVCEKRKNDCILEIRDSAVKPFDKGKIFSPFYSTKKNGFGLGLYNVKRIVEAHGGKVEVFQTKDRTVFRLIFPIS</sequence>
<keyword evidence="7" id="KW-0067">ATP-binding</keyword>
<keyword evidence="9" id="KW-1133">Transmembrane helix</keyword>
<evidence type="ECO:0000256" key="9">
    <source>
        <dbReference type="SAM" id="Phobius"/>
    </source>
</evidence>
<dbReference type="RefSeq" id="WP_283399706.1">
    <property type="nucleotide sequence ID" value="NZ_FXUB01000001.1"/>
</dbReference>
<evidence type="ECO:0000256" key="1">
    <source>
        <dbReference type="ARBA" id="ARBA00000085"/>
    </source>
</evidence>
<dbReference type="InterPro" id="IPR003594">
    <property type="entry name" value="HATPase_dom"/>
</dbReference>
<proteinExistence type="predicted"/>
<dbReference type="PANTHER" id="PTHR43065">
    <property type="entry name" value="SENSOR HISTIDINE KINASE"/>
    <property type="match status" value="1"/>
</dbReference>
<dbReference type="PRINTS" id="PR00344">
    <property type="entry name" value="BCTRLSENSOR"/>
</dbReference>
<name>A0ABY1N9R7_9BACT</name>
<dbReference type="SUPFAM" id="SSF55874">
    <property type="entry name" value="ATPase domain of HSP90 chaperone/DNA topoisomerase II/histidine kinase"/>
    <property type="match status" value="1"/>
</dbReference>
<dbReference type="InterPro" id="IPR036890">
    <property type="entry name" value="HATPase_C_sf"/>
</dbReference>
<dbReference type="PANTHER" id="PTHR43065:SF10">
    <property type="entry name" value="PEROXIDE STRESS-ACTIVATED HISTIDINE KINASE MAK3"/>
    <property type="match status" value="1"/>
</dbReference>
<dbReference type="Proteomes" id="UP001157911">
    <property type="component" value="Unassembled WGS sequence"/>
</dbReference>
<dbReference type="EMBL" id="FXUB01000001">
    <property type="protein sequence ID" value="SMP04285.1"/>
    <property type="molecule type" value="Genomic_DNA"/>
</dbReference>
<evidence type="ECO:0000259" key="10">
    <source>
        <dbReference type="PROSITE" id="PS50109"/>
    </source>
</evidence>
<feature type="transmembrane region" description="Helical" evidence="9">
    <location>
        <begin position="123"/>
        <end position="145"/>
    </location>
</feature>
<keyword evidence="9" id="KW-0472">Membrane</keyword>
<reference evidence="11 12" key="1">
    <citation type="submission" date="2017-05" db="EMBL/GenBank/DDBJ databases">
        <authorList>
            <person name="Varghese N."/>
            <person name="Submissions S."/>
        </authorList>
    </citation>
    <scope>NUCLEOTIDE SEQUENCE [LARGE SCALE GENOMIC DNA]</scope>
    <source>
        <strain evidence="11 12">DSM 15522</strain>
    </source>
</reference>
<organism evidence="11 12">
    <name type="scientific">Desulfurobacterium pacificum</name>
    <dbReference type="NCBI Taxonomy" id="240166"/>
    <lineage>
        <taxon>Bacteria</taxon>
        <taxon>Pseudomonadati</taxon>
        <taxon>Aquificota</taxon>
        <taxon>Aquificia</taxon>
        <taxon>Desulfurobacteriales</taxon>
        <taxon>Desulfurobacteriaceae</taxon>
        <taxon>Desulfurobacterium</taxon>
    </lineage>
</organism>
<gene>
    <name evidence="11" type="ORF">SAMN06265339_0196</name>
</gene>
<evidence type="ECO:0000256" key="3">
    <source>
        <dbReference type="ARBA" id="ARBA00022553"/>
    </source>
</evidence>
<keyword evidence="3" id="KW-0597">Phosphoprotein</keyword>
<dbReference type="SMART" id="SM00387">
    <property type="entry name" value="HATPase_c"/>
    <property type="match status" value="1"/>
</dbReference>
<accession>A0ABY1N9R7</accession>
<keyword evidence="9" id="KW-0812">Transmembrane</keyword>
<evidence type="ECO:0000256" key="6">
    <source>
        <dbReference type="ARBA" id="ARBA00022777"/>
    </source>
</evidence>
<evidence type="ECO:0000256" key="8">
    <source>
        <dbReference type="ARBA" id="ARBA00023012"/>
    </source>
</evidence>
<evidence type="ECO:0000313" key="11">
    <source>
        <dbReference type="EMBL" id="SMP04285.1"/>
    </source>
</evidence>
<evidence type="ECO:0000256" key="4">
    <source>
        <dbReference type="ARBA" id="ARBA00022679"/>
    </source>
</evidence>
<evidence type="ECO:0000256" key="2">
    <source>
        <dbReference type="ARBA" id="ARBA00012438"/>
    </source>
</evidence>
<keyword evidence="12" id="KW-1185">Reference proteome</keyword>
<comment type="caution">
    <text evidence="11">The sequence shown here is derived from an EMBL/GenBank/DDBJ whole genome shotgun (WGS) entry which is preliminary data.</text>
</comment>